<organism evidence="2 3">
    <name type="scientific">Enterocloster citroniae</name>
    <dbReference type="NCBI Taxonomy" id="358743"/>
    <lineage>
        <taxon>Bacteria</taxon>
        <taxon>Bacillati</taxon>
        <taxon>Bacillota</taxon>
        <taxon>Clostridia</taxon>
        <taxon>Lachnospirales</taxon>
        <taxon>Lachnospiraceae</taxon>
        <taxon>Enterocloster</taxon>
    </lineage>
</organism>
<dbReference type="Proteomes" id="UP000708338">
    <property type="component" value="Unassembled WGS sequence"/>
</dbReference>
<gene>
    <name evidence="1" type="ORF">GPL26_24610</name>
    <name evidence="2" type="ORF">GPL26_24650</name>
</gene>
<evidence type="ECO:0000313" key="3">
    <source>
        <dbReference type="Proteomes" id="UP000708338"/>
    </source>
</evidence>
<evidence type="ECO:0000313" key="2">
    <source>
        <dbReference type="EMBL" id="MBT9812786.1"/>
    </source>
</evidence>
<comment type="caution">
    <text evidence="2">The sequence shown here is derived from an EMBL/GenBank/DDBJ whole genome shotgun (WGS) entry which is preliminary data.</text>
</comment>
<name>A0AA41K790_9FIRM</name>
<accession>A0AA41K790</accession>
<dbReference type="AlphaFoldDB" id="A0AA41K790"/>
<evidence type="ECO:0000313" key="1">
    <source>
        <dbReference type="EMBL" id="MBT9812779.1"/>
    </source>
</evidence>
<reference evidence="2" key="1">
    <citation type="journal article" date="2021" name="Gut Microbes">
        <title>A synthetic consortium of 100 gut commensals modulates the composition and function in a colon model of the microbiome of elderly subjects.</title>
        <authorList>
            <person name="Perez M."/>
            <person name="Ntemiri A."/>
            <person name="Tan H."/>
            <person name="Harris H.M.B."/>
            <person name="Roager H.M."/>
            <person name="Ribiere C."/>
            <person name="O'Toole P.W."/>
        </authorList>
    </citation>
    <scope>NUCLEOTIDE SEQUENCE</scope>
    <source>
        <strain evidence="2">MCC335</strain>
    </source>
</reference>
<proteinExistence type="predicted"/>
<dbReference type="EMBL" id="WQPS01000077">
    <property type="protein sequence ID" value="MBT9812786.1"/>
    <property type="molecule type" value="Genomic_DNA"/>
</dbReference>
<feature type="non-terminal residue" evidence="2">
    <location>
        <position position="47"/>
    </location>
</feature>
<dbReference type="EMBL" id="WQPS01000074">
    <property type="protein sequence ID" value="MBT9812779.1"/>
    <property type="molecule type" value="Genomic_DNA"/>
</dbReference>
<sequence length="47" mass="4946">MAAGGSDGSLRFDTAINIDGFEDGISTLSKAMDRLTKAVDRLSTNIL</sequence>
<protein>
    <submittedName>
        <fullName evidence="2">Uncharacterized protein</fullName>
    </submittedName>
</protein>